<feature type="region of interest" description="Disordered" evidence="1">
    <location>
        <begin position="1"/>
        <end position="24"/>
    </location>
</feature>
<dbReference type="Gene3D" id="3.40.50.300">
    <property type="entry name" value="P-loop containing nucleotide triphosphate hydrolases"/>
    <property type="match status" value="1"/>
</dbReference>
<dbReference type="AlphaFoldDB" id="A0A0F8X9I6"/>
<accession>A0A0F8X9I6</accession>
<feature type="region of interest" description="Disordered" evidence="1">
    <location>
        <begin position="238"/>
        <end position="262"/>
    </location>
</feature>
<evidence type="ECO:0000256" key="1">
    <source>
        <dbReference type="SAM" id="MobiDB-lite"/>
    </source>
</evidence>
<reference evidence="2" key="1">
    <citation type="journal article" date="2015" name="Nature">
        <title>Complex archaea that bridge the gap between prokaryotes and eukaryotes.</title>
        <authorList>
            <person name="Spang A."/>
            <person name="Saw J.H."/>
            <person name="Jorgensen S.L."/>
            <person name="Zaremba-Niedzwiedzka K."/>
            <person name="Martijn J."/>
            <person name="Lind A.E."/>
            <person name="van Eijk R."/>
            <person name="Schleper C."/>
            <person name="Guy L."/>
            <person name="Ettema T.J."/>
        </authorList>
    </citation>
    <scope>NUCLEOTIDE SEQUENCE</scope>
</reference>
<dbReference type="EMBL" id="LAZR01060546">
    <property type="protein sequence ID" value="KKK65458.1"/>
    <property type="molecule type" value="Genomic_DNA"/>
</dbReference>
<comment type="caution">
    <text evidence="2">The sequence shown here is derived from an EMBL/GenBank/DDBJ whole genome shotgun (WGS) entry which is preliminary data.</text>
</comment>
<name>A0A0F8X9I6_9ZZZZ</name>
<proteinExistence type="predicted"/>
<dbReference type="Pfam" id="PF13479">
    <property type="entry name" value="AAA_24"/>
    <property type="match status" value="1"/>
</dbReference>
<evidence type="ECO:0000313" key="2">
    <source>
        <dbReference type="EMBL" id="KKK65458.1"/>
    </source>
</evidence>
<dbReference type="SUPFAM" id="SSF52540">
    <property type="entry name" value="P-loop containing nucleoside triphosphate hydrolases"/>
    <property type="match status" value="1"/>
</dbReference>
<protein>
    <submittedName>
        <fullName evidence="2">Uncharacterized protein</fullName>
    </submittedName>
</protein>
<sequence length="262" mass="29160">MTLKPPPTRKPPKRPKAGTSKPVATRDVKSFKIEAWIGDNEGEKCILYGPSGIGKTTLASMCPNSVFIGMDDGGRKIQNPLTCQPINVVAGITTFQDVRDALRTPGLFDEFDTIVVDNISKLQEWIENDTITNVKVNGQTVSSFRKYGWDGPDLILDRFRLLMTDLDVHIRAGRNIILLAQQGQIKRSSAASADYLEDGPYISHTNRSSAREELKQWADHVFRIGYLDFEVRREKGAKAGPCKNNGGPPDRHLNQSGRIVLR</sequence>
<organism evidence="2">
    <name type="scientific">marine sediment metagenome</name>
    <dbReference type="NCBI Taxonomy" id="412755"/>
    <lineage>
        <taxon>unclassified sequences</taxon>
        <taxon>metagenomes</taxon>
        <taxon>ecological metagenomes</taxon>
    </lineage>
</organism>
<dbReference type="InterPro" id="IPR027417">
    <property type="entry name" value="P-loop_NTPase"/>
</dbReference>
<gene>
    <name evidence="2" type="ORF">LCGC14_2973930</name>
</gene>